<name>A0A8S5UP10_9CAUD</name>
<keyword evidence="1" id="KW-0472">Membrane</keyword>
<feature type="transmembrane region" description="Helical" evidence="1">
    <location>
        <begin position="15"/>
        <end position="36"/>
    </location>
</feature>
<sequence length="44" mass="5165">MVLFIVIQIVSLDHWLVFLSHYSICILYCGTDLSWLSPEIKVRL</sequence>
<reference evidence="2" key="1">
    <citation type="journal article" date="2021" name="Proc. Natl. Acad. Sci. U.S.A.">
        <title>A Catalog of Tens of Thousands of Viruses from Human Metagenomes Reveals Hidden Associations with Chronic Diseases.</title>
        <authorList>
            <person name="Tisza M.J."/>
            <person name="Buck C.B."/>
        </authorList>
    </citation>
    <scope>NUCLEOTIDE SEQUENCE</scope>
    <source>
        <strain evidence="2">CtG4L18</strain>
    </source>
</reference>
<protein>
    <submittedName>
        <fullName evidence="2">Uncharacterized protein</fullName>
    </submittedName>
</protein>
<keyword evidence="1" id="KW-0812">Transmembrane</keyword>
<evidence type="ECO:0000256" key="1">
    <source>
        <dbReference type="SAM" id="Phobius"/>
    </source>
</evidence>
<keyword evidence="1" id="KW-1133">Transmembrane helix</keyword>
<organism evidence="2">
    <name type="scientific">Podoviridae sp. ctG4L18</name>
    <dbReference type="NCBI Taxonomy" id="2825234"/>
    <lineage>
        <taxon>Viruses</taxon>
        <taxon>Duplodnaviria</taxon>
        <taxon>Heunggongvirae</taxon>
        <taxon>Uroviricota</taxon>
        <taxon>Caudoviricetes</taxon>
    </lineage>
</organism>
<proteinExistence type="predicted"/>
<evidence type="ECO:0000313" key="2">
    <source>
        <dbReference type="EMBL" id="DAF96118.1"/>
    </source>
</evidence>
<accession>A0A8S5UP10</accession>
<dbReference type="EMBL" id="BK016114">
    <property type="protein sequence ID" value="DAF96118.1"/>
    <property type="molecule type" value="Genomic_DNA"/>
</dbReference>